<evidence type="ECO:0008006" key="7">
    <source>
        <dbReference type="Google" id="ProtNLM"/>
    </source>
</evidence>
<dbReference type="GO" id="GO:1904262">
    <property type="term" value="P:negative regulation of TORC1 signaling"/>
    <property type="evidence" value="ECO:0007669"/>
    <property type="project" value="TreeGrafter"/>
</dbReference>
<dbReference type="GO" id="GO:0005634">
    <property type="term" value="C:nucleus"/>
    <property type="evidence" value="ECO:0007669"/>
    <property type="project" value="InterPro"/>
</dbReference>
<dbReference type="SUPFAM" id="SSF69118">
    <property type="entry name" value="AhpD-like"/>
    <property type="match status" value="1"/>
</dbReference>
<comment type="subcellular location">
    <subcellularLocation>
        <location evidence="1">Cytoplasm</location>
    </subcellularLocation>
</comment>
<evidence type="ECO:0000313" key="6">
    <source>
        <dbReference type="Proteomes" id="UP000053864"/>
    </source>
</evidence>
<dbReference type="Gene3D" id="1.20.1290.10">
    <property type="entry name" value="AhpD-like"/>
    <property type="match status" value="1"/>
</dbReference>
<dbReference type="PANTHER" id="PTHR12474:SF0">
    <property type="entry name" value="SESTRIN HOMOLOG"/>
    <property type="match status" value="1"/>
</dbReference>
<dbReference type="GO" id="GO:0016239">
    <property type="term" value="P:positive regulation of macroautophagy"/>
    <property type="evidence" value="ECO:0007669"/>
    <property type="project" value="TreeGrafter"/>
</dbReference>
<dbReference type="InterPro" id="IPR006730">
    <property type="entry name" value="Sestrin"/>
</dbReference>
<reference evidence="5 6" key="1">
    <citation type="submission" date="2013-11" db="EMBL/GenBank/DDBJ databases">
        <title>The Genome Sequence of Phytophthora parasitica CJ05E6.</title>
        <authorList>
            <consortium name="The Broad Institute Genomics Platform"/>
            <person name="Russ C."/>
            <person name="Tyler B."/>
            <person name="Panabieres F."/>
            <person name="Shan W."/>
            <person name="Tripathy S."/>
            <person name="Grunwald N."/>
            <person name="Machado M."/>
            <person name="Johnson C.S."/>
            <person name="Arredondo F."/>
            <person name="Hong C."/>
            <person name="Coffey M."/>
            <person name="Young S.K."/>
            <person name="Zeng Q."/>
            <person name="Gargeya S."/>
            <person name="Fitzgerald M."/>
            <person name="Abouelleil A."/>
            <person name="Alvarado L."/>
            <person name="Chapman S.B."/>
            <person name="Gainer-Dewar J."/>
            <person name="Goldberg J."/>
            <person name="Griggs A."/>
            <person name="Gujja S."/>
            <person name="Hansen M."/>
            <person name="Howarth C."/>
            <person name="Imamovic A."/>
            <person name="Ireland A."/>
            <person name="Larimer J."/>
            <person name="McCowan C."/>
            <person name="Murphy C."/>
            <person name="Pearson M."/>
            <person name="Poon T.W."/>
            <person name="Priest M."/>
            <person name="Roberts A."/>
            <person name="Saif S."/>
            <person name="Shea T."/>
            <person name="Sykes S."/>
            <person name="Wortman J."/>
            <person name="Nusbaum C."/>
            <person name="Birren B."/>
        </authorList>
    </citation>
    <scope>NUCLEOTIDE SEQUENCE [LARGE SCALE GENOMIC DNA]</scope>
    <source>
        <strain evidence="5 6">CJ05E6</strain>
    </source>
</reference>
<protein>
    <recommendedName>
        <fullName evidence="7">Sestrin</fullName>
    </recommendedName>
</protein>
<dbReference type="GO" id="GO:1901031">
    <property type="term" value="P:regulation of response to reactive oxygen species"/>
    <property type="evidence" value="ECO:0007669"/>
    <property type="project" value="InterPro"/>
</dbReference>
<dbReference type="Proteomes" id="UP000053864">
    <property type="component" value="Unassembled WGS sequence"/>
</dbReference>
<dbReference type="PANTHER" id="PTHR12474">
    <property type="entry name" value="P53 REGULATED PA26 NUCLEAR PROTEIN SESTRIN"/>
    <property type="match status" value="1"/>
</dbReference>
<feature type="region of interest" description="Disordered" evidence="4">
    <location>
        <begin position="381"/>
        <end position="414"/>
    </location>
</feature>
<dbReference type="InterPro" id="IPR029032">
    <property type="entry name" value="AhpD-like"/>
</dbReference>
<accession>W2J175</accession>
<evidence type="ECO:0000256" key="3">
    <source>
        <dbReference type="ARBA" id="ARBA00022490"/>
    </source>
</evidence>
<evidence type="ECO:0000256" key="4">
    <source>
        <dbReference type="SAM" id="MobiDB-lite"/>
    </source>
</evidence>
<proteinExistence type="inferred from homology"/>
<evidence type="ECO:0000256" key="2">
    <source>
        <dbReference type="ARBA" id="ARBA00008350"/>
    </source>
</evidence>
<feature type="compositionally biased region" description="Acidic residues" evidence="4">
    <location>
        <begin position="388"/>
        <end position="412"/>
    </location>
</feature>
<dbReference type="AlphaFoldDB" id="W2J175"/>
<dbReference type="VEuPathDB" id="FungiDB:PPTG_11199"/>
<sequence length="608" mass="68880">MSFPPLRSACSKVCPFHKLSLACQHQKSKSSIPTSGHCMEPLSFAEATRRVGVKRDVFFRRVLVSDADVQQQMLASISDELQELLDGEDATLVTDFFPTALRLTLDAPFPAIREALAKVVDVVEQNFPETQKLRALQTRVSHFFPNGDAPEDAEAEPVPRVDAEDDDELRTLFQKTFLRTGRVTHLTQILAWHPSYLTLFDRSLAATMTRDGTLPLQWRSYIAVMGASELRCHYLADLQQYNFVVNGGDGEWIKGLDYVPPKLFRLHELSSLLAHRPWLLTADHVAELLRSDQDDSWSVSELVHAIIVLCQAHSMASIALGVGCAEEVDLAVFGQFGYALDAENAAEGVDNQEAADASSCSSVDLSTIDRDDEMLLKQLKKNSGLDSDTADEEEEAADEQQEDEEDEEEDYTADGFEVVVDEADYGINASAGRRKDTLWRFCGGSVIRYTDFDVRSEEYEVLHTEDFSWDEHCFSLVKRYFPGEAGQILEDLFNLTSKLTYDYFGAQKEECVDTSPYRDAVWYYVHRIFGICHDDYDYRQVNTYLNRPTKIFLKKVACTPWKVREEDFAHFDRTLSPSEKCHVILLVAEARKQAGLMYGLRAVMTHMR</sequence>
<evidence type="ECO:0000256" key="1">
    <source>
        <dbReference type="ARBA" id="ARBA00004496"/>
    </source>
</evidence>
<dbReference type="Pfam" id="PF04636">
    <property type="entry name" value="PA26"/>
    <property type="match status" value="1"/>
</dbReference>
<dbReference type="GO" id="GO:0005737">
    <property type="term" value="C:cytoplasm"/>
    <property type="evidence" value="ECO:0007669"/>
    <property type="project" value="UniProtKB-SubCell"/>
</dbReference>
<keyword evidence="3" id="KW-0963">Cytoplasm</keyword>
<dbReference type="GO" id="GO:1990253">
    <property type="term" value="P:cellular response to leucine starvation"/>
    <property type="evidence" value="ECO:0007669"/>
    <property type="project" value="TreeGrafter"/>
</dbReference>
<gene>
    <name evidence="5" type="ORF">L916_08631</name>
</gene>
<organism evidence="5 6">
    <name type="scientific">Phytophthora nicotianae</name>
    <name type="common">Potato buckeye rot agent</name>
    <name type="synonym">Phytophthora parasitica</name>
    <dbReference type="NCBI Taxonomy" id="4792"/>
    <lineage>
        <taxon>Eukaryota</taxon>
        <taxon>Sar</taxon>
        <taxon>Stramenopiles</taxon>
        <taxon>Oomycota</taxon>
        <taxon>Peronosporomycetes</taxon>
        <taxon>Peronosporales</taxon>
        <taxon>Peronosporaceae</taxon>
        <taxon>Phytophthora</taxon>
    </lineage>
</organism>
<evidence type="ECO:0000313" key="5">
    <source>
        <dbReference type="EMBL" id="ETL40130.1"/>
    </source>
</evidence>
<dbReference type="GO" id="GO:0070728">
    <property type="term" value="F:L-leucine binding"/>
    <property type="evidence" value="ECO:0007669"/>
    <property type="project" value="TreeGrafter"/>
</dbReference>
<name>W2J175_PHYNI</name>
<comment type="similarity">
    <text evidence="2">Belongs to the sestrin family.</text>
</comment>
<dbReference type="GO" id="GO:0016684">
    <property type="term" value="F:oxidoreductase activity, acting on peroxide as acceptor"/>
    <property type="evidence" value="ECO:0007669"/>
    <property type="project" value="TreeGrafter"/>
</dbReference>
<dbReference type="EMBL" id="KI672911">
    <property type="protein sequence ID" value="ETL40130.1"/>
    <property type="molecule type" value="Genomic_DNA"/>
</dbReference>
<dbReference type="GO" id="GO:0071233">
    <property type="term" value="P:cellular response to L-leucine"/>
    <property type="evidence" value="ECO:0007669"/>
    <property type="project" value="TreeGrafter"/>
</dbReference>